<dbReference type="Proteomes" id="UP000645828">
    <property type="component" value="Unassembled WGS sequence"/>
</dbReference>
<protein>
    <submittedName>
        <fullName evidence="2">(raccoon dog) hypothetical protein</fullName>
    </submittedName>
</protein>
<name>A0A811XU07_NYCPR</name>
<organism evidence="2 3">
    <name type="scientific">Nyctereutes procyonoides</name>
    <name type="common">Raccoon dog</name>
    <name type="synonym">Canis procyonoides</name>
    <dbReference type="NCBI Taxonomy" id="34880"/>
    <lineage>
        <taxon>Eukaryota</taxon>
        <taxon>Metazoa</taxon>
        <taxon>Chordata</taxon>
        <taxon>Craniata</taxon>
        <taxon>Vertebrata</taxon>
        <taxon>Euteleostomi</taxon>
        <taxon>Mammalia</taxon>
        <taxon>Eutheria</taxon>
        <taxon>Laurasiatheria</taxon>
        <taxon>Carnivora</taxon>
        <taxon>Caniformia</taxon>
        <taxon>Canidae</taxon>
        <taxon>Nyctereutes</taxon>
    </lineage>
</organism>
<sequence>MDRLSGSKATTPACSGENMRLSNRKHSTGGGRSTGSPEQKVAVDSQSPKLMRSCRFLIYKVEGCYHFHFSGPA</sequence>
<proteinExistence type="predicted"/>
<evidence type="ECO:0000256" key="1">
    <source>
        <dbReference type="SAM" id="MobiDB-lite"/>
    </source>
</evidence>
<accession>A0A811XU07</accession>
<evidence type="ECO:0000313" key="2">
    <source>
        <dbReference type="EMBL" id="CAD7667751.1"/>
    </source>
</evidence>
<feature type="region of interest" description="Disordered" evidence="1">
    <location>
        <begin position="1"/>
        <end position="45"/>
    </location>
</feature>
<keyword evidence="3" id="KW-1185">Reference proteome</keyword>
<dbReference type="EMBL" id="CAJHUB010000649">
    <property type="protein sequence ID" value="CAD7667751.1"/>
    <property type="molecule type" value="Genomic_DNA"/>
</dbReference>
<reference evidence="2" key="1">
    <citation type="submission" date="2020-12" db="EMBL/GenBank/DDBJ databases">
        <authorList>
            <consortium name="Molecular Ecology Group"/>
        </authorList>
    </citation>
    <scope>NUCLEOTIDE SEQUENCE</scope>
    <source>
        <strain evidence="2">TBG_1078</strain>
    </source>
</reference>
<comment type="caution">
    <text evidence="2">The sequence shown here is derived from an EMBL/GenBank/DDBJ whole genome shotgun (WGS) entry which is preliminary data.</text>
</comment>
<dbReference type="AlphaFoldDB" id="A0A811XU07"/>
<gene>
    <name evidence="2" type="ORF">NYPRO_LOCUS1039</name>
</gene>
<evidence type="ECO:0000313" key="3">
    <source>
        <dbReference type="Proteomes" id="UP000645828"/>
    </source>
</evidence>